<keyword evidence="3" id="KW-1185">Reference proteome</keyword>
<keyword evidence="1" id="KW-1133">Transmembrane helix</keyword>
<sequence>MSKASAQGGFTLLETLVAMLIVAFGVLGYVGLQARTVVSTLEGYQRAQALVLVADIAQRINLNRHSAAAYVADDVGVDDPGACPATPVATRDLCQWAHLLRGAAEQQDGNKVGAITAARGCIASLGGDQYMVSVVWQGVQATGPTPLACGTGEYADENLRRGVSTVIRIANLTAS</sequence>
<dbReference type="Pfam" id="PF07963">
    <property type="entry name" value="N_methyl"/>
    <property type="match status" value="1"/>
</dbReference>
<comment type="caution">
    <text evidence="2">The sequence shown here is derived from an EMBL/GenBank/DDBJ whole genome shotgun (WGS) entry which is preliminary data.</text>
</comment>
<dbReference type="Proteomes" id="UP000608513">
    <property type="component" value="Unassembled WGS sequence"/>
</dbReference>
<reference evidence="2" key="1">
    <citation type="submission" date="2020-08" db="EMBL/GenBank/DDBJ databases">
        <title>Ramlibacter sp. USB13 16S ribosomal RNA gene genome sequencing and assembly.</title>
        <authorList>
            <person name="Kang M."/>
        </authorList>
    </citation>
    <scope>NUCLEOTIDE SEQUENCE</scope>
    <source>
        <strain evidence="2">USB13</strain>
    </source>
</reference>
<organism evidence="2 3">
    <name type="scientific">Ramlibacter cellulosilyticus</name>
    <dbReference type="NCBI Taxonomy" id="2764187"/>
    <lineage>
        <taxon>Bacteria</taxon>
        <taxon>Pseudomonadati</taxon>
        <taxon>Pseudomonadota</taxon>
        <taxon>Betaproteobacteria</taxon>
        <taxon>Burkholderiales</taxon>
        <taxon>Comamonadaceae</taxon>
        <taxon>Ramlibacter</taxon>
    </lineage>
</organism>
<dbReference type="AlphaFoldDB" id="A0A923S9H2"/>
<evidence type="ECO:0000313" key="3">
    <source>
        <dbReference type="Proteomes" id="UP000608513"/>
    </source>
</evidence>
<proteinExistence type="predicted"/>
<dbReference type="RefSeq" id="WP_187074410.1">
    <property type="nucleotide sequence ID" value="NZ_JACORT010000001.1"/>
</dbReference>
<dbReference type="EMBL" id="JACORT010000001">
    <property type="protein sequence ID" value="MBC5781660.1"/>
    <property type="molecule type" value="Genomic_DNA"/>
</dbReference>
<accession>A0A923S9H2</accession>
<gene>
    <name evidence="2" type="primary">pilV</name>
    <name evidence="2" type="ORF">H8N03_01810</name>
</gene>
<name>A0A923S9H2_9BURK</name>
<keyword evidence="1" id="KW-0472">Membrane</keyword>
<dbReference type="InterPro" id="IPR013362">
    <property type="entry name" value="Pilus_4_PilV"/>
</dbReference>
<protein>
    <submittedName>
        <fullName evidence="2">Type IV pilus modification protein PilV</fullName>
    </submittedName>
</protein>
<evidence type="ECO:0000313" key="2">
    <source>
        <dbReference type="EMBL" id="MBC5781660.1"/>
    </source>
</evidence>
<feature type="transmembrane region" description="Helical" evidence="1">
    <location>
        <begin position="12"/>
        <end position="32"/>
    </location>
</feature>
<dbReference type="NCBIfam" id="TIGR02532">
    <property type="entry name" value="IV_pilin_GFxxxE"/>
    <property type="match status" value="1"/>
</dbReference>
<keyword evidence="1" id="KW-0812">Transmembrane</keyword>
<dbReference type="InterPro" id="IPR012902">
    <property type="entry name" value="N_methyl_site"/>
</dbReference>
<dbReference type="NCBIfam" id="TIGR02523">
    <property type="entry name" value="type_IV_pilV"/>
    <property type="match status" value="1"/>
</dbReference>
<evidence type="ECO:0000256" key="1">
    <source>
        <dbReference type="SAM" id="Phobius"/>
    </source>
</evidence>